<gene>
    <name evidence="8" type="ORF">C5Y98_04305</name>
</gene>
<dbReference type="PANTHER" id="PTHR31136">
    <property type="entry name" value="DUF1338 DOMAIN-CONTAINING PROTEIN"/>
    <property type="match status" value="1"/>
</dbReference>
<evidence type="ECO:0000256" key="7">
    <source>
        <dbReference type="ARBA" id="ARBA00035045"/>
    </source>
</evidence>
<evidence type="ECO:0000256" key="3">
    <source>
        <dbReference type="ARBA" id="ARBA00023002"/>
    </source>
</evidence>
<organism evidence="8 9">
    <name type="scientific">Blastopirellula marina</name>
    <dbReference type="NCBI Taxonomy" id="124"/>
    <lineage>
        <taxon>Bacteria</taxon>
        <taxon>Pseudomonadati</taxon>
        <taxon>Planctomycetota</taxon>
        <taxon>Planctomycetia</taxon>
        <taxon>Pirellulales</taxon>
        <taxon>Pirellulaceae</taxon>
        <taxon>Blastopirellula</taxon>
    </lineage>
</organism>
<dbReference type="GO" id="GO:0051213">
    <property type="term" value="F:dioxygenase activity"/>
    <property type="evidence" value="ECO:0007669"/>
    <property type="project" value="UniProtKB-KW"/>
</dbReference>
<keyword evidence="4" id="KW-0408">Iron</keyword>
<dbReference type="Pfam" id="PF07063">
    <property type="entry name" value="HGLS"/>
    <property type="match status" value="2"/>
</dbReference>
<comment type="similarity">
    <text evidence="5">Belongs to the 2-oxoadipate dioxygenase/decarboxylase family.</text>
</comment>
<evidence type="ECO:0000256" key="4">
    <source>
        <dbReference type="ARBA" id="ARBA00023004"/>
    </source>
</evidence>
<keyword evidence="3" id="KW-0560">Oxidoreductase</keyword>
<proteinExistence type="inferred from homology"/>
<evidence type="ECO:0000313" key="9">
    <source>
        <dbReference type="Proteomes" id="UP000239388"/>
    </source>
</evidence>
<dbReference type="PANTHER" id="PTHR31136:SF5">
    <property type="entry name" value="2-OXOADIPATE DIOXYGENASE_DECARBOXYLASE, CHLOROPLASTIC"/>
    <property type="match status" value="1"/>
</dbReference>
<dbReference type="SMART" id="SM01150">
    <property type="entry name" value="DUF1338"/>
    <property type="match status" value="1"/>
</dbReference>
<evidence type="ECO:0000256" key="6">
    <source>
        <dbReference type="ARBA" id="ARBA00035023"/>
    </source>
</evidence>
<keyword evidence="2" id="KW-0223">Dioxygenase</keyword>
<dbReference type="EMBL" id="PUIB01000006">
    <property type="protein sequence ID" value="PQO41181.1"/>
    <property type="molecule type" value="Genomic_DNA"/>
</dbReference>
<dbReference type="InterPro" id="IPR009770">
    <property type="entry name" value="HGLS"/>
</dbReference>
<dbReference type="CDD" id="cd16350">
    <property type="entry name" value="VOC_like"/>
    <property type="match status" value="1"/>
</dbReference>
<comment type="cofactor">
    <cofactor evidence="1">
        <name>Fe(2+)</name>
        <dbReference type="ChEBI" id="CHEBI:29033"/>
    </cofactor>
</comment>
<dbReference type="Proteomes" id="UP000239388">
    <property type="component" value="Unassembled WGS sequence"/>
</dbReference>
<evidence type="ECO:0000256" key="1">
    <source>
        <dbReference type="ARBA" id="ARBA00001954"/>
    </source>
</evidence>
<dbReference type="RefSeq" id="WP_105351918.1">
    <property type="nucleotide sequence ID" value="NZ_PUIB01000006.1"/>
</dbReference>
<accession>A0A2S8GA75</accession>
<evidence type="ECO:0000256" key="2">
    <source>
        <dbReference type="ARBA" id="ARBA00022964"/>
    </source>
</evidence>
<dbReference type="Gene3D" id="3.10.180.50">
    <property type="match status" value="1"/>
</dbReference>
<protein>
    <recommendedName>
        <fullName evidence="6">2-oxoadipate dioxygenase/decarboxylase</fullName>
        <ecNumber evidence="6">1.13.11.93</ecNumber>
    </recommendedName>
    <alternativeName>
        <fullName evidence="7">2-hydroxyglutarate synthase</fullName>
    </alternativeName>
</protein>
<name>A0A2S8GA75_9BACT</name>
<evidence type="ECO:0000256" key="5">
    <source>
        <dbReference type="ARBA" id="ARBA00035013"/>
    </source>
</evidence>
<sequence length="269" mass="30434">MAVSIPLLINQLWDVYRRINPQADQIVKLLTERGEGIQNDHIAFRTFQDPRIGIDRLAEPFVEGGYQFGGEYHFEEKKLYAKHFQHPDPTLPKIFISELLLDEFSASFQEIIKRMLDQLPPDGNFHGPLCSEGRVWETSFADYEQLKKDSEYAAWMAAHGFCANHFTVYVNALSTVASLQELNDLLVANGFALNEEGGAIKGSPEVFLEQSSTVASVVDVPFTDGHHKVPGCYYEFARRYPLADGTMFEGFVAKSADKIFESTDEKLQR</sequence>
<dbReference type="OrthoDB" id="506370at2"/>
<dbReference type="AlphaFoldDB" id="A0A2S8GA75"/>
<dbReference type="EC" id="1.13.11.93" evidence="6"/>
<comment type="caution">
    <text evidence="8">The sequence shown here is derived from an EMBL/GenBank/DDBJ whole genome shotgun (WGS) entry which is preliminary data.</text>
</comment>
<evidence type="ECO:0000313" key="8">
    <source>
        <dbReference type="EMBL" id="PQO41181.1"/>
    </source>
</evidence>
<reference evidence="8 9" key="1">
    <citation type="submission" date="2018-02" db="EMBL/GenBank/DDBJ databases">
        <title>Comparative genomes isolates from brazilian mangrove.</title>
        <authorList>
            <person name="Araujo J.E."/>
            <person name="Taketani R.G."/>
            <person name="Silva M.C.P."/>
            <person name="Loureco M.V."/>
            <person name="Andreote F.D."/>
        </authorList>
    </citation>
    <scope>NUCLEOTIDE SEQUENCE [LARGE SCALE GENOMIC DNA]</scope>
    <source>
        <strain evidence="8 9">NAP PRIS-MGV</strain>
    </source>
</reference>